<evidence type="ECO:0000313" key="9">
    <source>
        <dbReference type="EMBL" id="ODN02248.1"/>
    </source>
</evidence>
<name>A0A1D2NAG0_ORCCI</name>
<dbReference type="GO" id="GO:0009653">
    <property type="term" value="P:anatomical structure morphogenesis"/>
    <property type="evidence" value="ECO:0007669"/>
    <property type="project" value="TreeGrafter"/>
</dbReference>
<feature type="region of interest" description="Disordered" evidence="7">
    <location>
        <begin position="205"/>
        <end position="232"/>
    </location>
</feature>
<dbReference type="GO" id="GO:0030154">
    <property type="term" value="P:cell differentiation"/>
    <property type="evidence" value="ECO:0007669"/>
    <property type="project" value="TreeGrafter"/>
</dbReference>
<feature type="compositionally biased region" description="Acidic residues" evidence="7">
    <location>
        <begin position="245"/>
        <end position="262"/>
    </location>
</feature>
<evidence type="ECO:0000256" key="1">
    <source>
        <dbReference type="ARBA" id="ARBA00004123"/>
    </source>
</evidence>
<keyword evidence="3 6" id="KW-0238">DNA-binding</keyword>
<keyword evidence="5 6" id="KW-0539">Nucleus</keyword>
<evidence type="ECO:0000256" key="5">
    <source>
        <dbReference type="ARBA" id="ARBA00023242"/>
    </source>
</evidence>
<dbReference type="InterPro" id="IPR030456">
    <property type="entry name" value="TF_fork_head_CS_2"/>
</dbReference>
<dbReference type="GO" id="GO:0005634">
    <property type="term" value="C:nucleus"/>
    <property type="evidence" value="ECO:0007669"/>
    <property type="project" value="UniProtKB-SubCell"/>
</dbReference>
<dbReference type="EMBL" id="LJIJ01000118">
    <property type="protein sequence ID" value="ODN02248.1"/>
    <property type="molecule type" value="Genomic_DNA"/>
</dbReference>
<evidence type="ECO:0000256" key="7">
    <source>
        <dbReference type="SAM" id="MobiDB-lite"/>
    </source>
</evidence>
<proteinExistence type="predicted"/>
<evidence type="ECO:0000313" key="10">
    <source>
        <dbReference type="Proteomes" id="UP000094527"/>
    </source>
</evidence>
<evidence type="ECO:0000256" key="6">
    <source>
        <dbReference type="PROSITE-ProRule" id="PRU00089"/>
    </source>
</evidence>
<dbReference type="PANTHER" id="PTHR11829">
    <property type="entry name" value="FORKHEAD BOX PROTEIN"/>
    <property type="match status" value="1"/>
</dbReference>
<dbReference type="PROSITE" id="PS00658">
    <property type="entry name" value="FORK_HEAD_2"/>
    <property type="match status" value="1"/>
</dbReference>
<dbReference type="Gene3D" id="1.10.10.10">
    <property type="entry name" value="Winged helix-like DNA-binding domain superfamily/Winged helix DNA-binding domain"/>
    <property type="match status" value="1"/>
</dbReference>
<dbReference type="InterPro" id="IPR001766">
    <property type="entry name" value="Fork_head_dom"/>
</dbReference>
<dbReference type="FunFam" id="1.10.10.10:FF:000016">
    <property type="entry name" value="Forkhead box protein I1"/>
    <property type="match status" value="1"/>
</dbReference>
<dbReference type="InterPro" id="IPR050211">
    <property type="entry name" value="FOX_domain-containing"/>
</dbReference>
<evidence type="ECO:0000256" key="4">
    <source>
        <dbReference type="ARBA" id="ARBA00023163"/>
    </source>
</evidence>
<comment type="subcellular location">
    <subcellularLocation>
        <location evidence="1 6">Nucleus</location>
    </subcellularLocation>
</comment>
<keyword evidence="2" id="KW-0805">Transcription regulation</keyword>
<organism evidence="9 10">
    <name type="scientific">Orchesella cincta</name>
    <name type="common">Springtail</name>
    <name type="synonym">Podura cincta</name>
    <dbReference type="NCBI Taxonomy" id="48709"/>
    <lineage>
        <taxon>Eukaryota</taxon>
        <taxon>Metazoa</taxon>
        <taxon>Ecdysozoa</taxon>
        <taxon>Arthropoda</taxon>
        <taxon>Hexapoda</taxon>
        <taxon>Collembola</taxon>
        <taxon>Entomobryomorpha</taxon>
        <taxon>Entomobryoidea</taxon>
        <taxon>Orchesellidae</taxon>
        <taxon>Orchesellinae</taxon>
        <taxon>Orchesella</taxon>
    </lineage>
</organism>
<sequence length="418" mass="47214">MQSVSVAAEANAKVNNYTFVQSPFLATYLPSSYKCGESSLLPDTIVSSAPSSSGGRVTSDKSGILTSCASPTVMQSTFTSSPSSSSLSPTASFLFSLGNSMFIPSTAAIYSSLCHHYEKPPYSYIALIAMSIEASETRKLTLNGIYNYIMQRFPYYRENRQGWQNSIRHNLSLNSCFVKVAREKGHPGKGNYWTLDPRYTDMFEHGNYRRRKRKNRPSLPERNMEPNGNSHLNALTQCHLGQQAEYDEDDEGDNIIEDDDPSNFEKQHRKDLCSRGANESNMYRQWISKLACQKKSDTQSDHDSRKLDYYTSFAKASQKVCALNSSDGFSLYNNDSMVSTKLFKFPFKNLRIHERRSELTRKAAKTMRNESQFCITQDNAKAGEMDIAGECETTESNTDGVNMSLRAEMFKIENLIHR</sequence>
<gene>
    <name evidence="9" type="ORF">Ocin01_04419</name>
</gene>
<dbReference type="SMART" id="SM00339">
    <property type="entry name" value="FH"/>
    <property type="match status" value="1"/>
</dbReference>
<keyword evidence="10" id="KW-1185">Reference proteome</keyword>
<dbReference type="GO" id="GO:0000981">
    <property type="term" value="F:DNA-binding transcription factor activity, RNA polymerase II-specific"/>
    <property type="evidence" value="ECO:0007669"/>
    <property type="project" value="TreeGrafter"/>
</dbReference>
<dbReference type="GO" id="GO:0000978">
    <property type="term" value="F:RNA polymerase II cis-regulatory region sequence-specific DNA binding"/>
    <property type="evidence" value="ECO:0007669"/>
    <property type="project" value="TreeGrafter"/>
</dbReference>
<dbReference type="OrthoDB" id="5954824at2759"/>
<evidence type="ECO:0000256" key="3">
    <source>
        <dbReference type="ARBA" id="ARBA00023125"/>
    </source>
</evidence>
<feature type="DNA-binding region" description="Fork-head" evidence="6">
    <location>
        <begin position="119"/>
        <end position="213"/>
    </location>
</feature>
<evidence type="ECO:0000256" key="2">
    <source>
        <dbReference type="ARBA" id="ARBA00023015"/>
    </source>
</evidence>
<dbReference type="InterPro" id="IPR036390">
    <property type="entry name" value="WH_DNA-bd_sf"/>
</dbReference>
<feature type="domain" description="Fork-head" evidence="8">
    <location>
        <begin position="119"/>
        <end position="213"/>
    </location>
</feature>
<dbReference type="PRINTS" id="PR00053">
    <property type="entry name" value="FORKHEAD"/>
</dbReference>
<dbReference type="PROSITE" id="PS50039">
    <property type="entry name" value="FORK_HEAD_3"/>
    <property type="match status" value="1"/>
</dbReference>
<dbReference type="SUPFAM" id="SSF46785">
    <property type="entry name" value="Winged helix' DNA-binding domain"/>
    <property type="match status" value="1"/>
</dbReference>
<dbReference type="STRING" id="48709.A0A1D2NAG0"/>
<feature type="region of interest" description="Disordered" evidence="7">
    <location>
        <begin position="244"/>
        <end position="268"/>
    </location>
</feature>
<reference evidence="9 10" key="1">
    <citation type="journal article" date="2016" name="Genome Biol. Evol.">
        <title>Gene Family Evolution Reflects Adaptation to Soil Environmental Stressors in the Genome of the Collembolan Orchesella cincta.</title>
        <authorList>
            <person name="Faddeeva-Vakhrusheva A."/>
            <person name="Derks M.F."/>
            <person name="Anvar S.Y."/>
            <person name="Agamennone V."/>
            <person name="Suring W."/>
            <person name="Smit S."/>
            <person name="van Straalen N.M."/>
            <person name="Roelofs D."/>
        </authorList>
    </citation>
    <scope>NUCLEOTIDE SEQUENCE [LARGE SCALE GENOMIC DNA]</scope>
    <source>
        <tissue evidence="9">Mixed pool</tissue>
    </source>
</reference>
<dbReference type="InterPro" id="IPR036388">
    <property type="entry name" value="WH-like_DNA-bd_sf"/>
</dbReference>
<accession>A0A1D2NAG0</accession>
<keyword evidence="4" id="KW-0804">Transcription</keyword>
<protein>
    <submittedName>
        <fullName evidence="9">Forkhead box protein L1</fullName>
    </submittedName>
</protein>
<dbReference type="AlphaFoldDB" id="A0A1D2NAG0"/>
<comment type="caution">
    <text evidence="9">The sequence shown here is derived from an EMBL/GenBank/DDBJ whole genome shotgun (WGS) entry which is preliminary data.</text>
</comment>
<evidence type="ECO:0000259" key="8">
    <source>
        <dbReference type="PROSITE" id="PS50039"/>
    </source>
</evidence>
<dbReference type="PANTHER" id="PTHR11829:SF411">
    <property type="entry name" value="FORKHEAD BOX PROTEIN L2"/>
    <property type="match status" value="1"/>
</dbReference>
<dbReference type="Proteomes" id="UP000094527">
    <property type="component" value="Unassembled WGS sequence"/>
</dbReference>
<dbReference type="Pfam" id="PF00250">
    <property type="entry name" value="Forkhead"/>
    <property type="match status" value="1"/>
</dbReference>